<dbReference type="Pfam" id="PF00717">
    <property type="entry name" value="Peptidase_S24"/>
    <property type="match status" value="1"/>
</dbReference>
<reference evidence="2 4" key="1">
    <citation type="journal article" date="2014" name="BMC Genomics">
        <title>The genome of the intracellular bacterium of the coastal bivalve, Solemya velum: a blueprint for thriving in and out of symbiosis.</title>
        <authorList>
            <person name="Dmytrenko O."/>
            <person name="Russell S.L."/>
            <person name="Loo W.T."/>
            <person name="Fontanez K.M."/>
            <person name="Liao L."/>
            <person name="Roeselers G."/>
            <person name="Sharma R."/>
            <person name="Stewart F.J."/>
            <person name="Newton I.L."/>
            <person name="Woyke T."/>
            <person name="Wu D."/>
            <person name="Lang J.M."/>
            <person name="Eisen J.A."/>
            <person name="Cavanaugh C.M."/>
        </authorList>
    </citation>
    <scope>NUCLEOTIDE SEQUENCE [LARGE SCALE GENOMIC DNA]</scope>
    <source>
        <strain evidence="2 4">WH</strain>
    </source>
</reference>
<evidence type="ECO:0000313" key="5">
    <source>
        <dbReference type="Proteomes" id="UP000190962"/>
    </source>
</evidence>
<dbReference type="Proteomes" id="UP000030856">
    <property type="component" value="Unassembled WGS sequence"/>
</dbReference>
<dbReference type="CDD" id="cd06462">
    <property type="entry name" value="Peptidase_S24_S26"/>
    <property type="match status" value="1"/>
</dbReference>
<evidence type="ECO:0000313" key="4">
    <source>
        <dbReference type="Proteomes" id="UP000030856"/>
    </source>
</evidence>
<name>A0A0B0H5T0_SOVGS</name>
<dbReference type="Proteomes" id="UP000190962">
    <property type="component" value="Unassembled WGS sequence"/>
</dbReference>
<evidence type="ECO:0000313" key="2">
    <source>
        <dbReference type="EMBL" id="KHF25563.1"/>
    </source>
</evidence>
<keyword evidence="4" id="KW-1185">Reference proteome</keyword>
<dbReference type="InterPro" id="IPR015927">
    <property type="entry name" value="Peptidase_S24_S26A/B/C"/>
</dbReference>
<reference evidence="3 5" key="2">
    <citation type="submission" date="2016-11" db="EMBL/GenBank/DDBJ databases">
        <title>Mixed transmission modes and dynamic genome evolution in an obligate animal-bacterial symbiosis.</title>
        <authorList>
            <person name="Russell S.L."/>
            <person name="Corbett-Detig R.B."/>
            <person name="Cavanaugh C.M."/>
        </authorList>
    </citation>
    <scope>NUCLEOTIDE SEQUENCE [LARGE SCALE GENOMIC DNA]</scope>
    <source>
        <strain evidence="3">MA-KB16</strain>
    </source>
</reference>
<proteinExistence type="predicted"/>
<dbReference type="STRING" id="2340.JV46_22830"/>
<dbReference type="AlphaFoldDB" id="A0A0B0H5T0"/>
<organism evidence="2 4">
    <name type="scientific">Solemya velum gill symbiont</name>
    <dbReference type="NCBI Taxonomy" id="2340"/>
    <lineage>
        <taxon>Bacteria</taxon>
        <taxon>Pseudomonadati</taxon>
        <taxon>Pseudomonadota</taxon>
        <taxon>Gammaproteobacteria</taxon>
        <taxon>sulfur-oxidizing symbionts</taxon>
    </lineage>
</organism>
<comment type="caution">
    <text evidence="2">The sequence shown here is derived from an EMBL/GenBank/DDBJ whole genome shotgun (WGS) entry which is preliminary data.</text>
</comment>
<accession>A0A0B0H5T0</accession>
<dbReference type="EMBL" id="MPNX01000005">
    <property type="protein sequence ID" value="OOY35394.1"/>
    <property type="molecule type" value="Genomic_DNA"/>
</dbReference>
<protein>
    <submittedName>
        <fullName evidence="2">Peptidase S24-like protein</fullName>
    </submittedName>
</protein>
<dbReference type="InterPro" id="IPR036286">
    <property type="entry name" value="LexA/Signal_pep-like_sf"/>
</dbReference>
<dbReference type="Gene3D" id="2.10.109.10">
    <property type="entry name" value="Umud Fragment, subunit A"/>
    <property type="match status" value="1"/>
</dbReference>
<evidence type="ECO:0000313" key="3">
    <source>
        <dbReference type="EMBL" id="OOY35394.1"/>
    </source>
</evidence>
<feature type="domain" description="Peptidase S24/S26A/S26B/S26C" evidence="1">
    <location>
        <begin position="17"/>
        <end position="111"/>
    </location>
</feature>
<evidence type="ECO:0000259" key="1">
    <source>
        <dbReference type="Pfam" id="PF00717"/>
    </source>
</evidence>
<sequence length="153" mass="17013">MRGRLISVNRFQQQVVIDLLASSQGDEGFTLSVSGSCMEPIIRDGDQLEVVRCPRYYPGDLLVIANAEGKLVSHRFLGWIPGVNGARVMTRADNRHKIDPLTDAHRVLGRVVSVAGFDLSIPLSHRLFSMLRYGFYSVQLPARKLLSFTSLQG</sequence>
<dbReference type="EMBL" id="JRAA01000001">
    <property type="protein sequence ID" value="KHF25563.1"/>
    <property type="molecule type" value="Genomic_DNA"/>
</dbReference>
<gene>
    <name evidence="3" type="ORF">BOV88_05525</name>
    <name evidence="2" type="ORF">JV46_22830</name>
</gene>
<dbReference type="SUPFAM" id="SSF51306">
    <property type="entry name" value="LexA/Signal peptidase"/>
    <property type="match status" value="1"/>
</dbReference>